<proteinExistence type="predicted"/>
<reference evidence="3" key="1">
    <citation type="submission" date="2017-02" db="EMBL/GenBank/DDBJ databases">
        <authorList>
            <person name="Varghese N."/>
            <person name="Submissions S."/>
        </authorList>
    </citation>
    <scope>NUCLEOTIDE SEQUENCE [LARGE SCALE GENOMIC DNA]</scope>
    <source>
        <strain evidence="3">VKM Ac-2052</strain>
    </source>
</reference>
<dbReference type="RefSeq" id="WP_078713055.1">
    <property type="nucleotide sequence ID" value="NZ_FUYG01000001.1"/>
</dbReference>
<protein>
    <submittedName>
        <fullName evidence="2">Uncharacterized protein</fullName>
    </submittedName>
</protein>
<name>A0A1T4WUJ7_9MICO</name>
<dbReference type="EMBL" id="FUYG01000001">
    <property type="protein sequence ID" value="SKA80777.1"/>
    <property type="molecule type" value="Genomic_DNA"/>
</dbReference>
<dbReference type="Proteomes" id="UP000189735">
    <property type="component" value="Unassembled WGS sequence"/>
</dbReference>
<feature type="region of interest" description="Disordered" evidence="1">
    <location>
        <begin position="1"/>
        <end position="51"/>
    </location>
</feature>
<dbReference type="AlphaFoldDB" id="A0A1T4WUJ7"/>
<evidence type="ECO:0000313" key="2">
    <source>
        <dbReference type="EMBL" id="SKA80777.1"/>
    </source>
</evidence>
<evidence type="ECO:0000313" key="3">
    <source>
        <dbReference type="Proteomes" id="UP000189735"/>
    </source>
</evidence>
<gene>
    <name evidence="2" type="ORF">SAMN06295879_0241</name>
</gene>
<organism evidence="2 3">
    <name type="scientific">Agreia bicolorata</name>
    <dbReference type="NCBI Taxonomy" id="110935"/>
    <lineage>
        <taxon>Bacteria</taxon>
        <taxon>Bacillati</taxon>
        <taxon>Actinomycetota</taxon>
        <taxon>Actinomycetes</taxon>
        <taxon>Micrococcales</taxon>
        <taxon>Microbacteriaceae</taxon>
        <taxon>Agreia</taxon>
    </lineage>
</organism>
<accession>A0A1T4WUJ7</accession>
<feature type="compositionally biased region" description="Polar residues" evidence="1">
    <location>
        <begin position="1"/>
        <end position="10"/>
    </location>
</feature>
<sequence>MTDTNTTATRSQRKGIAVPTPPFLTTTAGGVTPAIDWIDGKPGPQRRDEETGLPIWNLRAWDPEATAGRGQDILEVKVVSQDQPQLPPNLPNLPHILITLENLTMSPYVNRQTNRLGMSWWSTGIRPATRGKAGE</sequence>
<evidence type="ECO:0000256" key="1">
    <source>
        <dbReference type="SAM" id="MobiDB-lite"/>
    </source>
</evidence>